<dbReference type="KEGG" id="bvc:CEP68_02280"/>
<evidence type="ECO:0000313" key="3">
    <source>
        <dbReference type="Proteomes" id="UP000197050"/>
    </source>
</evidence>
<dbReference type="Proteomes" id="UP000197050">
    <property type="component" value="Chromosome"/>
</dbReference>
<reference evidence="3" key="1">
    <citation type="submission" date="2017-06" db="EMBL/GenBank/DDBJ databases">
        <title>FDA dAtabase for Regulatory Grade micrObial Sequences (FDA-ARGOS): Supporting development and validation of Infectious Disease Dx tests.</title>
        <authorList>
            <person name="Minogue T."/>
            <person name="Wolcott M."/>
            <person name="Wasieloski L."/>
            <person name="Aguilar W."/>
            <person name="Moore D."/>
            <person name="Tallon L."/>
            <person name="Sadzewicz L."/>
            <person name="Sengamalay N."/>
            <person name="Ott S."/>
            <person name="Godinez A."/>
            <person name="Nagaraj S."/>
            <person name="Nadendla S."/>
            <person name="Geyer C."/>
            <person name="Sichtig H."/>
        </authorList>
    </citation>
    <scope>NUCLEOTIDE SEQUENCE [LARGE SCALE GENOMIC DNA]</scope>
    <source>
        <strain evidence="3">FDAARGOS_289</strain>
    </source>
</reference>
<protein>
    <submittedName>
        <fullName evidence="2">DUF882 domain-containing protein</fullName>
    </submittedName>
</protein>
<evidence type="ECO:0000259" key="1">
    <source>
        <dbReference type="Pfam" id="PF08291"/>
    </source>
</evidence>
<gene>
    <name evidence="2" type="ORF">CEP68_02280</name>
</gene>
<dbReference type="Pfam" id="PF08291">
    <property type="entry name" value="Peptidase_M15_3"/>
    <property type="match status" value="1"/>
</dbReference>
<dbReference type="AlphaFoldDB" id="A0A1Z3UCS6"/>
<dbReference type="InterPro" id="IPR013230">
    <property type="entry name" value="Peptidase_M15A_C"/>
</dbReference>
<dbReference type="SUPFAM" id="SSF55166">
    <property type="entry name" value="Hedgehog/DD-peptidase"/>
    <property type="match status" value="1"/>
</dbReference>
<name>A0A1Z3UCS6_BREVE</name>
<dbReference type="InterPro" id="IPR009045">
    <property type="entry name" value="Zn_M74/Hedgehog-like"/>
</dbReference>
<feature type="domain" description="Peptidase M15A C-terminal" evidence="1">
    <location>
        <begin position="2"/>
        <end position="109"/>
    </location>
</feature>
<evidence type="ECO:0000313" key="2">
    <source>
        <dbReference type="EMBL" id="ASE41055.1"/>
    </source>
</evidence>
<sequence>MTHSATAARKGIANIAPPHIVDQLFLTADRMEHVRTLLGDRPISVLSGYRSPEVNKAVGGSPTSAHRTGHAVDFICPSFGTPAQVAAFLAKNLKDFDQIIEEFDQWVHVGFGPGKRRQLLTARKVGGKTKYSPGIG</sequence>
<dbReference type="Gene3D" id="3.30.1380.10">
    <property type="match status" value="1"/>
</dbReference>
<dbReference type="EMBL" id="CP022048">
    <property type="protein sequence ID" value="ASE41055.1"/>
    <property type="molecule type" value="Genomic_DNA"/>
</dbReference>
<proteinExistence type="predicted"/>
<organism evidence="2 3">
    <name type="scientific">Brevundimonas vesicularis</name>
    <name type="common">Pseudomonas vesicularis</name>
    <dbReference type="NCBI Taxonomy" id="41276"/>
    <lineage>
        <taxon>Bacteria</taxon>
        <taxon>Pseudomonadati</taxon>
        <taxon>Pseudomonadota</taxon>
        <taxon>Alphaproteobacteria</taxon>
        <taxon>Caulobacterales</taxon>
        <taxon>Caulobacteraceae</taxon>
        <taxon>Brevundimonas</taxon>
    </lineage>
</organism>
<accession>A0A1Z3UCS6</accession>